<name>A0AAE0CC84_9CHLO</name>
<evidence type="ECO:0000313" key="4">
    <source>
        <dbReference type="Proteomes" id="UP001190700"/>
    </source>
</evidence>
<evidence type="ECO:0000256" key="1">
    <source>
        <dbReference type="SAM" id="Phobius"/>
    </source>
</evidence>
<accession>A0AAE0CC84</accession>
<keyword evidence="2" id="KW-0732">Signal</keyword>
<evidence type="ECO:0000313" key="3">
    <source>
        <dbReference type="EMBL" id="KAK3251465.1"/>
    </source>
</evidence>
<gene>
    <name evidence="3" type="ORF">CYMTET_39183</name>
</gene>
<evidence type="ECO:0000256" key="2">
    <source>
        <dbReference type="SAM" id="SignalP"/>
    </source>
</evidence>
<keyword evidence="1" id="KW-0472">Membrane</keyword>
<organism evidence="3 4">
    <name type="scientific">Cymbomonas tetramitiformis</name>
    <dbReference type="NCBI Taxonomy" id="36881"/>
    <lineage>
        <taxon>Eukaryota</taxon>
        <taxon>Viridiplantae</taxon>
        <taxon>Chlorophyta</taxon>
        <taxon>Pyramimonadophyceae</taxon>
        <taxon>Pyramimonadales</taxon>
        <taxon>Pyramimonadaceae</taxon>
        <taxon>Cymbomonas</taxon>
    </lineage>
</organism>
<feature type="transmembrane region" description="Helical" evidence="1">
    <location>
        <begin position="118"/>
        <end position="139"/>
    </location>
</feature>
<keyword evidence="1" id="KW-1133">Transmembrane helix</keyword>
<reference evidence="3 4" key="1">
    <citation type="journal article" date="2015" name="Genome Biol. Evol.">
        <title>Comparative Genomics of a Bacterivorous Green Alga Reveals Evolutionary Causalities and Consequences of Phago-Mixotrophic Mode of Nutrition.</title>
        <authorList>
            <person name="Burns J.A."/>
            <person name="Paasch A."/>
            <person name="Narechania A."/>
            <person name="Kim E."/>
        </authorList>
    </citation>
    <scope>NUCLEOTIDE SEQUENCE [LARGE SCALE GENOMIC DNA]</scope>
    <source>
        <strain evidence="3 4">PLY_AMNH</strain>
    </source>
</reference>
<dbReference type="Proteomes" id="UP001190700">
    <property type="component" value="Unassembled WGS sequence"/>
</dbReference>
<keyword evidence="4" id="KW-1185">Reference proteome</keyword>
<proteinExistence type="predicted"/>
<feature type="signal peptide" evidence="2">
    <location>
        <begin position="1"/>
        <end position="31"/>
    </location>
</feature>
<dbReference type="AlphaFoldDB" id="A0AAE0CC84"/>
<comment type="caution">
    <text evidence="3">The sequence shown here is derived from an EMBL/GenBank/DDBJ whole genome shotgun (WGS) entry which is preliminary data.</text>
</comment>
<keyword evidence="1" id="KW-0812">Transmembrane</keyword>
<feature type="chain" id="PRO_5041917981" evidence="2">
    <location>
        <begin position="32"/>
        <end position="181"/>
    </location>
</feature>
<sequence length="181" mass="20122">MRFRNAPGGSAWSERFIVACVSLALLDVGLHFHQHYHEQYRGIVRKQSEAQRLREAVCEDGTGDTKGWSLEFVDCERITQVSEDQSRALPAVMGAIERTTDDIVLLARLISRGALRDFCDNALIVFVTGLLGGVGAFVFTRTQRALTHEPLWPTLPAYSLASMPTPLIDSAGRDVSYRDAR</sequence>
<protein>
    <submittedName>
        <fullName evidence="3">Uncharacterized protein</fullName>
    </submittedName>
</protein>
<dbReference type="EMBL" id="LGRX02026023">
    <property type="protein sequence ID" value="KAK3251465.1"/>
    <property type="molecule type" value="Genomic_DNA"/>
</dbReference>